<dbReference type="Pfam" id="PF00583">
    <property type="entry name" value="Acetyltransf_1"/>
    <property type="match status" value="1"/>
</dbReference>
<dbReference type="Gene3D" id="3.40.630.30">
    <property type="match status" value="1"/>
</dbReference>
<dbReference type="GO" id="GO:0016747">
    <property type="term" value="F:acyltransferase activity, transferring groups other than amino-acyl groups"/>
    <property type="evidence" value="ECO:0007669"/>
    <property type="project" value="InterPro"/>
</dbReference>
<accession>A0A1G2EN05</accession>
<dbReference type="PROSITE" id="PS51186">
    <property type="entry name" value="GNAT"/>
    <property type="match status" value="1"/>
</dbReference>
<proteinExistence type="predicted"/>
<organism evidence="2 3">
    <name type="scientific">Candidatus Nealsonbacteria bacterium RIFOXYB1_FULL_40_15</name>
    <dbReference type="NCBI Taxonomy" id="1801677"/>
    <lineage>
        <taxon>Bacteria</taxon>
        <taxon>Candidatus Nealsoniibacteriota</taxon>
    </lineage>
</organism>
<gene>
    <name evidence="2" type="ORF">A2365_00805</name>
</gene>
<comment type="caution">
    <text evidence="2">The sequence shown here is derived from an EMBL/GenBank/DDBJ whole genome shotgun (WGS) entry which is preliminary data.</text>
</comment>
<dbReference type="InterPro" id="IPR016181">
    <property type="entry name" value="Acyl_CoA_acyltransferase"/>
</dbReference>
<evidence type="ECO:0000313" key="3">
    <source>
        <dbReference type="Proteomes" id="UP000177740"/>
    </source>
</evidence>
<dbReference type="Proteomes" id="UP000177740">
    <property type="component" value="Unassembled WGS sequence"/>
</dbReference>
<protein>
    <recommendedName>
        <fullName evidence="1">N-acetyltransferase domain-containing protein</fullName>
    </recommendedName>
</protein>
<dbReference type="AlphaFoldDB" id="A0A1G2EN05"/>
<sequence length="178" mass="20334">MHIKKLIGAEEEEAFPQIARIYCEIWKEPPWNESFWTEPEVIEDLRRQSAKKRAVILTATNGSADIIGFTWGYQTSIAELSQISGLPHRLWKEIIGQGIPFYVDELGVGISHRGWGIGNALAMKLMREISLMPIDCVVLRTDVKAVPARKVYKKAGFQELLMRDANHPNRTYWIKKLG</sequence>
<name>A0A1G2EN05_9BACT</name>
<dbReference type="EMBL" id="MHMM01000010">
    <property type="protein sequence ID" value="OGZ27194.1"/>
    <property type="molecule type" value="Genomic_DNA"/>
</dbReference>
<evidence type="ECO:0000313" key="2">
    <source>
        <dbReference type="EMBL" id="OGZ27194.1"/>
    </source>
</evidence>
<evidence type="ECO:0000259" key="1">
    <source>
        <dbReference type="PROSITE" id="PS51186"/>
    </source>
</evidence>
<dbReference type="InterPro" id="IPR000182">
    <property type="entry name" value="GNAT_dom"/>
</dbReference>
<reference evidence="2 3" key="1">
    <citation type="journal article" date="2016" name="Nat. Commun.">
        <title>Thousands of microbial genomes shed light on interconnected biogeochemical processes in an aquifer system.</title>
        <authorList>
            <person name="Anantharaman K."/>
            <person name="Brown C.T."/>
            <person name="Hug L.A."/>
            <person name="Sharon I."/>
            <person name="Castelle C.J."/>
            <person name="Probst A.J."/>
            <person name="Thomas B.C."/>
            <person name="Singh A."/>
            <person name="Wilkins M.J."/>
            <person name="Karaoz U."/>
            <person name="Brodie E.L."/>
            <person name="Williams K.H."/>
            <person name="Hubbard S.S."/>
            <person name="Banfield J.F."/>
        </authorList>
    </citation>
    <scope>NUCLEOTIDE SEQUENCE [LARGE SCALE GENOMIC DNA]</scope>
</reference>
<dbReference type="SUPFAM" id="SSF55729">
    <property type="entry name" value="Acyl-CoA N-acyltransferases (Nat)"/>
    <property type="match status" value="1"/>
</dbReference>
<feature type="domain" description="N-acetyltransferase" evidence="1">
    <location>
        <begin position="5"/>
        <end position="178"/>
    </location>
</feature>